<dbReference type="AlphaFoldDB" id="A0A174P532"/>
<gene>
    <name evidence="3" type="ORF">ERS852480_03580</name>
    <name evidence="4" type="ORF">NCTC11224_05362</name>
</gene>
<dbReference type="PANTHER" id="PTHR42252:SF1">
    <property type="entry name" value="DUF434 DOMAIN-CONTAINING PROTEIN"/>
    <property type="match status" value="1"/>
</dbReference>
<reference evidence="4 6" key="2">
    <citation type="submission" date="2018-06" db="EMBL/GenBank/DDBJ databases">
        <authorList>
            <consortium name="Pathogen Informatics"/>
            <person name="Doyle S."/>
        </authorList>
    </citation>
    <scope>NUCLEOTIDE SEQUENCE [LARGE SCALE GENOMIC DNA]</scope>
    <source>
        <strain evidence="4 6">NCTC11224</strain>
    </source>
</reference>
<name>A0A174P532_9FIRM</name>
<protein>
    <submittedName>
        <fullName evidence="3">Protein of uncharacterized function (DUF434)</fullName>
    </submittedName>
</protein>
<feature type="domain" description="DUF434" evidence="1">
    <location>
        <begin position="24"/>
        <end position="79"/>
    </location>
</feature>
<dbReference type="Pfam" id="PF18481">
    <property type="entry name" value="DUF5616"/>
    <property type="match status" value="1"/>
</dbReference>
<dbReference type="Proteomes" id="UP000251853">
    <property type="component" value="Unassembled WGS sequence"/>
</dbReference>
<dbReference type="InterPro" id="IPR007368">
    <property type="entry name" value="DUF434"/>
</dbReference>
<keyword evidence="6" id="KW-1185">Reference proteome</keyword>
<evidence type="ECO:0000313" key="4">
    <source>
        <dbReference type="EMBL" id="SQB16255.1"/>
    </source>
</evidence>
<evidence type="ECO:0000313" key="5">
    <source>
        <dbReference type="Proteomes" id="UP000095512"/>
    </source>
</evidence>
<dbReference type="Pfam" id="PF04256">
    <property type="entry name" value="DUF434"/>
    <property type="match status" value="1"/>
</dbReference>
<accession>A0A174P532</accession>
<dbReference type="RefSeq" id="WP_022200752.1">
    <property type="nucleotide sequence ID" value="NZ_CATYWZ010000151.1"/>
</dbReference>
<dbReference type="EMBL" id="CZAB01000039">
    <property type="protein sequence ID" value="CUP56083.1"/>
    <property type="molecule type" value="Genomic_DNA"/>
</dbReference>
<evidence type="ECO:0000259" key="2">
    <source>
        <dbReference type="Pfam" id="PF18481"/>
    </source>
</evidence>
<reference evidence="3 5" key="1">
    <citation type="submission" date="2015-09" db="EMBL/GenBank/DDBJ databases">
        <authorList>
            <consortium name="Pathogen Informatics"/>
        </authorList>
    </citation>
    <scope>NUCLEOTIDE SEQUENCE [LARGE SCALE GENOMIC DNA]</scope>
    <source>
        <strain evidence="3 5">2789STDY5834865</strain>
    </source>
</reference>
<evidence type="ECO:0000313" key="3">
    <source>
        <dbReference type="EMBL" id="CUP56083.1"/>
    </source>
</evidence>
<dbReference type="Proteomes" id="UP000095512">
    <property type="component" value="Unassembled WGS sequence"/>
</dbReference>
<dbReference type="EMBL" id="UAVW01000020">
    <property type="protein sequence ID" value="SQB16255.1"/>
    <property type="molecule type" value="Genomic_DNA"/>
</dbReference>
<dbReference type="InterPro" id="IPR041652">
    <property type="entry name" value="DUF5616"/>
</dbReference>
<sequence length="246" mass="27442">MEQVRRGYVPEDEAFFYREESLGKLCQAQKDLLYLIERGYPMKNASVFTGNHYLLSERQRLALVRATSSRQAAALRRNREVIGPVPGKEVHIDGFNIIITLEIALSGSTLLKCMDGTIRDLAGLRGTYRIIGKTHEAIRLLLCRLKELETERAVFYLDSPVSNSGKLRALILDTAREEAIDCQVHLVPNADAVLKETEHVITSDAIILDHCKSWLNPLPGLLSSSLPGLRFVDLTMQGPETGPKTS</sequence>
<organism evidence="3 5">
    <name type="scientific">Enterocloster clostridioformis</name>
    <dbReference type="NCBI Taxonomy" id="1531"/>
    <lineage>
        <taxon>Bacteria</taxon>
        <taxon>Bacillati</taxon>
        <taxon>Bacillota</taxon>
        <taxon>Clostridia</taxon>
        <taxon>Lachnospirales</taxon>
        <taxon>Lachnospiraceae</taxon>
        <taxon>Enterocloster</taxon>
    </lineage>
</organism>
<proteinExistence type="predicted"/>
<dbReference type="PANTHER" id="PTHR42252">
    <property type="entry name" value="DUF5616 DOMAIN-CONTAINING PROTEIN"/>
    <property type="match status" value="1"/>
</dbReference>
<evidence type="ECO:0000259" key="1">
    <source>
        <dbReference type="Pfam" id="PF04256"/>
    </source>
</evidence>
<evidence type="ECO:0000313" key="6">
    <source>
        <dbReference type="Proteomes" id="UP000251853"/>
    </source>
</evidence>
<feature type="domain" description="DUF5616" evidence="2">
    <location>
        <begin position="87"/>
        <end position="216"/>
    </location>
</feature>